<dbReference type="Proteomes" id="UP000693946">
    <property type="component" value="Linkage Group LG6"/>
</dbReference>
<feature type="compositionally biased region" description="Low complexity" evidence="1">
    <location>
        <begin position="454"/>
        <end position="467"/>
    </location>
</feature>
<sequence length="685" mass="77537">MFTNCTSVCCCYDSYELANLVWKCSPSFILKRITRKRKSLYDLYSVCEAALRRCTQTGRSTVTGGSTVTGVPGSGMTDVNPTEMYLGIPSKNMIELREETEAESTVTRLRGDTVKTGAERAQCEPEDKTYRQSPDGFSHQPKDFKHSLPQKDNFKYKKTSQDSRHRHEEFSYRTQHDDHRPASGYHKDRDHRERSWERSEGSTRSQESSMNNFVKGGAREDSPSRRHEDPHHQSSARFPLNEPCGQSFERDLINQTPTLPEQKSNEGFQRFLDVLNKGVNVAMLTKIVTRPSPEANNPPHSPGSFTDTVQHLWSPDSDEKQQGSHQNNGQWSESEGPRRPHCETKTFSPVGRSLSDDTSLQRSDGGQSHHGSNSRFKSPSVVANKTMTPEDEHKHKQIQDVLQAIGLDLGSEELGQMSHRIQERLYGKKDVDLARCRGGSRERDTRRAISPQYRSRSSSSNRSNFSSLTGDSYMKKDSCHAQMDGTEVHPIQALKTGEYVQNNSSDCVQDSDKCETTATFQTFSHDNTYSVSEPPPPPPPPTVPLTYSPVNYSPLPYSPLPPPLPPNLPHVRPSVFLPPYLPFPPVPPVPPVNFFPPTNHLLPQHIINPQSNFQNRPQMNQHQPVNNAQKSKPQPRPSNWRRDRLINRRRNFTRLNCSWLNNESTGVGRCIAKTRETSGPKQQRS</sequence>
<feature type="compositionally biased region" description="Pro residues" evidence="1">
    <location>
        <begin position="533"/>
        <end position="543"/>
    </location>
</feature>
<feature type="compositionally biased region" description="Low complexity" evidence="1">
    <location>
        <begin position="62"/>
        <end position="75"/>
    </location>
</feature>
<name>A0AAV6QFR9_SOLSE</name>
<feature type="region of interest" description="Disordered" evidence="1">
    <location>
        <begin position="62"/>
        <end position="81"/>
    </location>
</feature>
<feature type="compositionally biased region" description="Basic and acidic residues" evidence="1">
    <location>
        <begin position="335"/>
        <end position="344"/>
    </location>
</feature>
<evidence type="ECO:0000256" key="1">
    <source>
        <dbReference type="SAM" id="MobiDB-lite"/>
    </source>
</evidence>
<dbReference type="EMBL" id="JAGKHQ010000018">
    <property type="protein sequence ID" value="KAG7487191.1"/>
    <property type="molecule type" value="Genomic_DNA"/>
</dbReference>
<feature type="region of interest" description="Disordered" evidence="1">
    <location>
        <begin position="437"/>
        <end position="472"/>
    </location>
</feature>
<reference evidence="2 3" key="1">
    <citation type="journal article" date="2021" name="Sci. Rep.">
        <title>Chromosome anchoring in Senegalese sole (Solea senegalensis) reveals sex-associated markers and genome rearrangements in flatfish.</title>
        <authorList>
            <person name="Guerrero-Cozar I."/>
            <person name="Gomez-Garrido J."/>
            <person name="Berbel C."/>
            <person name="Martinez-Blanch J.F."/>
            <person name="Alioto T."/>
            <person name="Claros M.G."/>
            <person name="Gagnaire P.A."/>
            <person name="Manchado M."/>
        </authorList>
    </citation>
    <scope>NUCLEOTIDE SEQUENCE [LARGE SCALE GENOMIC DNA]</scope>
    <source>
        <strain evidence="2">Sse05_10M</strain>
    </source>
</reference>
<protein>
    <submittedName>
        <fullName evidence="2">Uncharacterized protein</fullName>
    </submittedName>
</protein>
<organism evidence="2 3">
    <name type="scientific">Solea senegalensis</name>
    <name type="common">Senegalese sole</name>
    <dbReference type="NCBI Taxonomy" id="28829"/>
    <lineage>
        <taxon>Eukaryota</taxon>
        <taxon>Metazoa</taxon>
        <taxon>Chordata</taxon>
        <taxon>Craniata</taxon>
        <taxon>Vertebrata</taxon>
        <taxon>Euteleostomi</taxon>
        <taxon>Actinopterygii</taxon>
        <taxon>Neopterygii</taxon>
        <taxon>Teleostei</taxon>
        <taxon>Neoteleostei</taxon>
        <taxon>Acanthomorphata</taxon>
        <taxon>Carangaria</taxon>
        <taxon>Pleuronectiformes</taxon>
        <taxon>Pleuronectoidei</taxon>
        <taxon>Soleidae</taxon>
        <taxon>Solea</taxon>
    </lineage>
</organism>
<feature type="region of interest" description="Disordered" evidence="1">
    <location>
        <begin position="525"/>
        <end position="546"/>
    </location>
</feature>
<feature type="compositionally biased region" description="Basic and acidic residues" evidence="1">
    <location>
        <begin position="217"/>
        <end position="232"/>
    </location>
</feature>
<gene>
    <name evidence="2" type="ORF">JOB18_048659</name>
</gene>
<comment type="caution">
    <text evidence="2">The sequence shown here is derived from an EMBL/GenBank/DDBJ whole genome shotgun (WGS) entry which is preliminary data.</text>
</comment>
<feature type="region of interest" description="Disordered" evidence="1">
    <location>
        <begin position="610"/>
        <end position="643"/>
    </location>
</feature>
<feature type="compositionally biased region" description="Basic and acidic residues" evidence="1">
    <location>
        <begin position="437"/>
        <end position="447"/>
    </location>
</feature>
<feature type="compositionally biased region" description="Polar residues" evidence="1">
    <location>
        <begin position="202"/>
        <end position="212"/>
    </location>
</feature>
<feature type="compositionally biased region" description="Polar residues" evidence="1">
    <location>
        <begin position="323"/>
        <end position="333"/>
    </location>
</feature>
<dbReference type="AlphaFoldDB" id="A0AAV6QFR9"/>
<accession>A0AAV6QFR9</accession>
<feature type="compositionally biased region" description="Basic and acidic residues" evidence="1">
    <location>
        <begin position="152"/>
        <end position="201"/>
    </location>
</feature>
<evidence type="ECO:0000313" key="3">
    <source>
        <dbReference type="Proteomes" id="UP000693946"/>
    </source>
</evidence>
<feature type="compositionally biased region" description="Basic and acidic residues" evidence="1">
    <location>
        <begin position="109"/>
        <end position="130"/>
    </location>
</feature>
<feature type="compositionally biased region" description="Polar residues" evidence="1">
    <location>
        <begin position="610"/>
        <end position="632"/>
    </location>
</feature>
<evidence type="ECO:0000313" key="2">
    <source>
        <dbReference type="EMBL" id="KAG7487191.1"/>
    </source>
</evidence>
<keyword evidence="3" id="KW-1185">Reference proteome</keyword>
<feature type="region of interest" description="Disordered" evidence="1">
    <location>
        <begin position="290"/>
        <end position="396"/>
    </location>
</feature>
<feature type="compositionally biased region" description="Polar residues" evidence="1">
    <location>
        <begin position="356"/>
        <end position="387"/>
    </location>
</feature>
<feature type="region of interest" description="Disordered" evidence="1">
    <location>
        <begin position="99"/>
        <end position="245"/>
    </location>
</feature>
<proteinExistence type="predicted"/>